<sequence length="81" mass="9572">MRFLDSIPRCKQRFFIRAQSYFPNMKNRHLQCLIVLHQTLLIIFTKPLMVHNCQQFTGLQPILQQVRLMGQQNGKNHGPLP</sequence>
<evidence type="ECO:0000313" key="2">
    <source>
        <dbReference type="Proteomes" id="UP001056120"/>
    </source>
</evidence>
<protein>
    <submittedName>
        <fullName evidence="1">Uncharacterized protein</fullName>
    </submittedName>
</protein>
<name>A0ACB9BTK7_9ASTR</name>
<evidence type="ECO:0000313" key="1">
    <source>
        <dbReference type="EMBL" id="KAI3725368.1"/>
    </source>
</evidence>
<keyword evidence="2" id="KW-1185">Reference proteome</keyword>
<comment type="caution">
    <text evidence="1">The sequence shown here is derived from an EMBL/GenBank/DDBJ whole genome shotgun (WGS) entry which is preliminary data.</text>
</comment>
<organism evidence="1 2">
    <name type="scientific">Smallanthus sonchifolius</name>
    <dbReference type="NCBI Taxonomy" id="185202"/>
    <lineage>
        <taxon>Eukaryota</taxon>
        <taxon>Viridiplantae</taxon>
        <taxon>Streptophyta</taxon>
        <taxon>Embryophyta</taxon>
        <taxon>Tracheophyta</taxon>
        <taxon>Spermatophyta</taxon>
        <taxon>Magnoliopsida</taxon>
        <taxon>eudicotyledons</taxon>
        <taxon>Gunneridae</taxon>
        <taxon>Pentapetalae</taxon>
        <taxon>asterids</taxon>
        <taxon>campanulids</taxon>
        <taxon>Asterales</taxon>
        <taxon>Asteraceae</taxon>
        <taxon>Asteroideae</taxon>
        <taxon>Heliantheae alliance</taxon>
        <taxon>Millerieae</taxon>
        <taxon>Smallanthus</taxon>
    </lineage>
</organism>
<reference evidence="2" key="1">
    <citation type="journal article" date="2022" name="Mol. Ecol. Resour.">
        <title>The genomes of chicory, endive, great burdock and yacon provide insights into Asteraceae palaeo-polyploidization history and plant inulin production.</title>
        <authorList>
            <person name="Fan W."/>
            <person name="Wang S."/>
            <person name="Wang H."/>
            <person name="Wang A."/>
            <person name="Jiang F."/>
            <person name="Liu H."/>
            <person name="Zhao H."/>
            <person name="Xu D."/>
            <person name="Zhang Y."/>
        </authorList>
    </citation>
    <scope>NUCLEOTIDE SEQUENCE [LARGE SCALE GENOMIC DNA]</scope>
    <source>
        <strain evidence="2">cv. Yunnan</strain>
    </source>
</reference>
<dbReference type="EMBL" id="CM042039">
    <property type="protein sequence ID" value="KAI3725368.1"/>
    <property type="molecule type" value="Genomic_DNA"/>
</dbReference>
<dbReference type="Proteomes" id="UP001056120">
    <property type="component" value="Linkage Group LG22"/>
</dbReference>
<proteinExistence type="predicted"/>
<gene>
    <name evidence="1" type="ORF">L1987_65155</name>
</gene>
<reference evidence="1 2" key="2">
    <citation type="journal article" date="2022" name="Mol. Ecol. Resour.">
        <title>The genomes of chicory, endive, great burdock and yacon provide insights into Asteraceae paleo-polyploidization history and plant inulin production.</title>
        <authorList>
            <person name="Fan W."/>
            <person name="Wang S."/>
            <person name="Wang H."/>
            <person name="Wang A."/>
            <person name="Jiang F."/>
            <person name="Liu H."/>
            <person name="Zhao H."/>
            <person name="Xu D."/>
            <person name="Zhang Y."/>
        </authorList>
    </citation>
    <scope>NUCLEOTIDE SEQUENCE [LARGE SCALE GENOMIC DNA]</scope>
    <source>
        <strain evidence="2">cv. Yunnan</strain>
        <tissue evidence="1">Leaves</tissue>
    </source>
</reference>
<accession>A0ACB9BTK7</accession>